<dbReference type="GO" id="GO:0005506">
    <property type="term" value="F:iron ion binding"/>
    <property type="evidence" value="ECO:0007669"/>
    <property type="project" value="InterPro"/>
</dbReference>
<dbReference type="InterPro" id="IPR001128">
    <property type="entry name" value="Cyt_P450"/>
</dbReference>
<comment type="subcellular location">
    <subcellularLocation>
        <location evidence="3">Endoplasmic reticulum membrane</location>
        <topology evidence="3">Peripheral membrane protein</topology>
    </subcellularLocation>
    <subcellularLocation>
        <location evidence="2">Microsome membrane</location>
        <topology evidence="2">Peripheral membrane protein</topology>
    </subcellularLocation>
</comment>
<evidence type="ECO:0000256" key="9">
    <source>
        <dbReference type="ARBA" id="ARBA00023002"/>
    </source>
</evidence>
<evidence type="ECO:0000256" key="13">
    <source>
        <dbReference type="PIRSR" id="PIRSR602401-1"/>
    </source>
</evidence>
<comment type="similarity">
    <text evidence="4 14">Belongs to the cytochrome P450 family.</text>
</comment>
<accession>A0A1I8Q8M9</accession>
<dbReference type="EnsemblMetazoa" id="SCAU014904-RA">
    <property type="protein sequence ID" value="SCAU014904-PA"/>
    <property type="gene ID" value="SCAU014904"/>
</dbReference>
<evidence type="ECO:0000256" key="3">
    <source>
        <dbReference type="ARBA" id="ARBA00004406"/>
    </source>
</evidence>
<evidence type="ECO:0000313" key="16">
    <source>
        <dbReference type="Proteomes" id="UP000095300"/>
    </source>
</evidence>
<gene>
    <name evidence="15" type="primary">106088857</name>
</gene>
<dbReference type="PROSITE" id="PS00086">
    <property type="entry name" value="CYTOCHROME_P450"/>
    <property type="match status" value="1"/>
</dbReference>
<dbReference type="STRING" id="35570.A0A1I8Q8M9"/>
<keyword evidence="7" id="KW-0256">Endoplasmic reticulum</keyword>
<dbReference type="Proteomes" id="UP000095300">
    <property type="component" value="Unassembled WGS sequence"/>
</dbReference>
<proteinExistence type="inferred from homology"/>
<protein>
    <recommendedName>
        <fullName evidence="17">Cytochrome P450 6d5</fullName>
    </recommendedName>
</protein>
<evidence type="ECO:0000256" key="5">
    <source>
        <dbReference type="ARBA" id="ARBA00022617"/>
    </source>
</evidence>
<feature type="binding site" description="axial binding residue" evidence="13">
    <location>
        <position position="464"/>
    </location>
    <ligand>
        <name>heme</name>
        <dbReference type="ChEBI" id="CHEBI:30413"/>
    </ligand>
    <ligandPart>
        <name>Fe</name>
        <dbReference type="ChEBI" id="CHEBI:18248"/>
    </ligandPart>
</feature>
<organism evidence="15 16">
    <name type="scientific">Stomoxys calcitrans</name>
    <name type="common">Stable fly</name>
    <name type="synonym">Conops calcitrans</name>
    <dbReference type="NCBI Taxonomy" id="35570"/>
    <lineage>
        <taxon>Eukaryota</taxon>
        <taxon>Metazoa</taxon>
        <taxon>Ecdysozoa</taxon>
        <taxon>Arthropoda</taxon>
        <taxon>Hexapoda</taxon>
        <taxon>Insecta</taxon>
        <taxon>Pterygota</taxon>
        <taxon>Neoptera</taxon>
        <taxon>Endopterygota</taxon>
        <taxon>Diptera</taxon>
        <taxon>Brachycera</taxon>
        <taxon>Muscomorpha</taxon>
        <taxon>Muscoidea</taxon>
        <taxon>Muscidae</taxon>
        <taxon>Stomoxys</taxon>
    </lineage>
</organism>
<sequence length="519" mass="59635">MLVLLLIWCLIALYVLIKRHYSKWQRLGFATDEPLIPYGSLTKLSRKERHFGLIIADLYEKYTKDKVVGFYMFFKPTLLVRDAELVRQILTTDFGSFHDRGLYVDEKNDPLTASLFNLEGQSWRTLRTKLTPSFSSAKLKAMFETVDAVGDKMIKYLGKELEDGQSHDMEIKRVTTNYAIDIIGSVIFGLDIDSFSNPNNEFRKLSELVVGNEETNFLRRLRNLTSFVSPPVAKFLSSMGVKDSISHRLRDIVSHTIEYREKHGVIRKDLLQLLIQLRNTGKISEDNERVWSTTNETKAEHFKKAMSIDMIAANSFLFYMAGSETTSATISFTLYEMAMYPDIFAKAQNEVDEILERYGLKPDGHLTYEAIQDMKYLDLCVKETTRKYPALPFLNRQCTKDYEVPDTKLIIPEGTAIIISLLGMHRDPQYFPNPLDYKPERFGEDSNDYDAVAYMPFGDGPRHCVAQRMGIVNSKTALVKVLANFNIEPMPRKEIEFVFHTAPVLVPKDGLNIRLSKRK</sequence>
<evidence type="ECO:0000256" key="7">
    <source>
        <dbReference type="ARBA" id="ARBA00022824"/>
    </source>
</evidence>
<keyword evidence="16" id="KW-1185">Reference proteome</keyword>
<evidence type="ECO:0000256" key="11">
    <source>
        <dbReference type="ARBA" id="ARBA00023033"/>
    </source>
</evidence>
<dbReference type="InterPro" id="IPR036396">
    <property type="entry name" value="Cyt_P450_sf"/>
</dbReference>
<keyword evidence="12" id="KW-0472">Membrane</keyword>
<dbReference type="Pfam" id="PF00067">
    <property type="entry name" value="p450"/>
    <property type="match status" value="1"/>
</dbReference>
<dbReference type="GO" id="GO:0004497">
    <property type="term" value="F:monooxygenase activity"/>
    <property type="evidence" value="ECO:0007669"/>
    <property type="project" value="UniProtKB-KW"/>
</dbReference>
<evidence type="ECO:0000256" key="2">
    <source>
        <dbReference type="ARBA" id="ARBA00004174"/>
    </source>
</evidence>
<evidence type="ECO:0000256" key="12">
    <source>
        <dbReference type="ARBA" id="ARBA00023136"/>
    </source>
</evidence>
<keyword evidence="11 14" id="KW-0503">Monooxygenase</keyword>
<evidence type="ECO:0000256" key="4">
    <source>
        <dbReference type="ARBA" id="ARBA00010617"/>
    </source>
</evidence>
<reference evidence="15" key="1">
    <citation type="submission" date="2020-05" db="UniProtKB">
        <authorList>
            <consortium name="EnsemblMetazoa"/>
        </authorList>
    </citation>
    <scope>IDENTIFICATION</scope>
    <source>
        <strain evidence="15">USDA</strain>
    </source>
</reference>
<dbReference type="InterPro" id="IPR017972">
    <property type="entry name" value="Cyt_P450_CS"/>
</dbReference>
<dbReference type="PRINTS" id="PR00385">
    <property type="entry name" value="P450"/>
</dbReference>
<dbReference type="FunFam" id="1.10.630.10:FF:000042">
    <property type="entry name" value="Cytochrome P450"/>
    <property type="match status" value="1"/>
</dbReference>
<evidence type="ECO:0000256" key="14">
    <source>
        <dbReference type="RuleBase" id="RU000461"/>
    </source>
</evidence>
<dbReference type="PANTHER" id="PTHR24292">
    <property type="entry name" value="CYTOCHROME P450"/>
    <property type="match status" value="1"/>
</dbReference>
<name>A0A1I8Q8M9_STOCA</name>
<keyword evidence="6 13" id="KW-0479">Metal-binding</keyword>
<dbReference type="GO" id="GO:0005789">
    <property type="term" value="C:endoplasmic reticulum membrane"/>
    <property type="evidence" value="ECO:0007669"/>
    <property type="project" value="UniProtKB-SubCell"/>
</dbReference>
<keyword evidence="10 13" id="KW-0408">Iron</keyword>
<keyword evidence="8" id="KW-0492">Microsome</keyword>
<dbReference type="CDD" id="cd11056">
    <property type="entry name" value="CYP6-like"/>
    <property type="match status" value="1"/>
</dbReference>
<dbReference type="SUPFAM" id="SSF48264">
    <property type="entry name" value="Cytochrome P450"/>
    <property type="match status" value="1"/>
</dbReference>
<evidence type="ECO:0000256" key="8">
    <source>
        <dbReference type="ARBA" id="ARBA00022848"/>
    </source>
</evidence>
<dbReference type="InterPro" id="IPR002401">
    <property type="entry name" value="Cyt_P450_E_grp-I"/>
</dbReference>
<evidence type="ECO:0000256" key="10">
    <source>
        <dbReference type="ARBA" id="ARBA00023004"/>
    </source>
</evidence>
<dbReference type="AlphaFoldDB" id="A0A1I8Q8M9"/>
<evidence type="ECO:0000256" key="1">
    <source>
        <dbReference type="ARBA" id="ARBA00001971"/>
    </source>
</evidence>
<dbReference type="VEuPathDB" id="VectorBase:SCAU014904"/>
<keyword evidence="5 13" id="KW-0349">Heme</keyword>
<dbReference type="GO" id="GO:0016705">
    <property type="term" value="F:oxidoreductase activity, acting on paired donors, with incorporation or reduction of molecular oxygen"/>
    <property type="evidence" value="ECO:0007669"/>
    <property type="project" value="InterPro"/>
</dbReference>
<evidence type="ECO:0008006" key="17">
    <source>
        <dbReference type="Google" id="ProtNLM"/>
    </source>
</evidence>
<keyword evidence="9 14" id="KW-0560">Oxidoreductase</keyword>
<evidence type="ECO:0000313" key="15">
    <source>
        <dbReference type="EnsemblMetazoa" id="SCAU014904-PA"/>
    </source>
</evidence>
<comment type="cofactor">
    <cofactor evidence="1 13">
        <name>heme</name>
        <dbReference type="ChEBI" id="CHEBI:30413"/>
    </cofactor>
</comment>
<evidence type="ECO:0000256" key="6">
    <source>
        <dbReference type="ARBA" id="ARBA00022723"/>
    </source>
</evidence>
<dbReference type="PRINTS" id="PR00463">
    <property type="entry name" value="EP450I"/>
</dbReference>
<dbReference type="GO" id="GO:0020037">
    <property type="term" value="F:heme binding"/>
    <property type="evidence" value="ECO:0007669"/>
    <property type="project" value="InterPro"/>
</dbReference>
<dbReference type="PANTHER" id="PTHR24292:SF93">
    <property type="entry name" value="CYTOCHROME P450 310A1-RELATED"/>
    <property type="match status" value="1"/>
</dbReference>
<dbReference type="Gene3D" id="1.10.630.10">
    <property type="entry name" value="Cytochrome P450"/>
    <property type="match status" value="1"/>
</dbReference>
<dbReference type="InterPro" id="IPR050476">
    <property type="entry name" value="Insect_CytP450_Detox"/>
</dbReference>